<sequence length="400" mass="41706">MTEAFICDAIRTPIGRYGGALKDVRADNLGAIPLKALMARNPNVDWRAIDDVIYGCANQAGEDNRNVARMAALLAELPIDVPGATLNRLCGSGMDAIGSAARAIKAGEAGLMIAGGVESMTRAPFVMGKADSAFARQAAIFDTTIGWRFINPLMKAQYGVDSMPETAENVADDFKISRADQDLFALRSQEKAARAQADGTLAQEITPVSIAQKKGDPIVVEHDEHPRATSLESLAKLKGVVRPDGTVTAGNASGVNDGACALLLASESAAKLHGLTPRARVLGMATAGVAPRIMGIGPAPATVKLLKQLGMTLDQFDVIELNEAFASQGLAVLRQLGIADDDARVNPNGGAIALGHPLGASGARLVTTAMYQLHRTGGRYALCTMCIGVGQGIAIAIERV</sequence>
<keyword evidence="11" id="KW-1185">Reference proteome</keyword>
<dbReference type="PANTHER" id="PTHR43853">
    <property type="entry name" value="3-KETOACYL-COA THIOLASE, PEROXISOMAL"/>
    <property type="match status" value="1"/>
</dbReference>
<evidence type="ECO:0000256" key="4">
    <source>
        <dbReference type="ARBA" id="ARBA00022679"/>
    </source>
</evidence>
<dbReference type="PROSITE" id="PS00098">
    <property type="entry name" value="THIOLASE_1"/>
    <property type="match status" value="1"/>
</dbReference>
<feature type="domain" description="Thiolase C-terminal" evidence="9">
    <location>
        <begin position="276"/>
        <end position="399"/>
    </location>
</feature>
<evidence type="ECO:0000256" key="6">
    <source>
        <dbReference type="ARBA" id="ARBA00048527"/>
    </source>
</evidence>
<evidence type="ECO:0000256" key="2">
    <source>
        <dbReference type="ARBA" id="ARBA00005211"/>
    </source>
</evidence>
<dbReference type="Proteomes" id="UP000060277">
    <property type="component" value="Chromosome"/>
</dbReference>
<dbReference type="PROSITE" id="PS00737">
    <property type="entry name" value="THIOLASE_2"/>
    <property type="match status" value="1"/>
</dbReference>
<dbReference type="NCBIfam" id="NF006551">
    <property type="entry name" value="PRK09050.1"/>
    <property type="match status" value="1"/>
</dbReference>
<keyword evidence="5 7" id="KW-0012">Acyltransferase</keyword>
<dbReference type="PIRSF" id="PIRSF000429">
    <property type="entry name" value="Ac-CoA_Ac_transf"/>
    <property type="match status" value="1"/>
</dbReference>
<dbReference type="PROSITE" id="PS00099">
    <property type="entry name" value="THIOLASE_3"/>
    <property type="match status" value="1"/>
</dbReference>
<keyword evidence="4 7" id="KW-0808">Transferase</keyword>
<dbReference type="PANTHER" id="PTHR43853:SF2">
    <property type="entry name" value="3-OXOADIPYL-COA_3-OXO-5,6-DEHYDROSUBERYL-COA THIOLASE"/>
    <property type="match status" value="1"/>
</dbReference>
<reference evidence="11" key="1">
    <citation type="submission" date="2015-12" db="EMBL/GenBank/DDBJ databases">
        <title>Complete genome sequence of Pandoraea norimbergensis DSM 11628.</title>
        <authorList>
            <person name="Ee R."/>
            <person name="Lim Y.-L."/>
            <person name="Yong D."/>
            <person name="Yin W.-F."/>
            <person name="Chan K.-G."/>
        </authorList>
    </citation>
    <scope>NUCLEOTIDE SEQUENCE [LARGE SCALE GENOMIC DNA]</scope>
    <source>
        <strain evidence="11">DSM 11628</strain>
    </source>
</reference>
<evidence type="ECO:0000256" key="1">
    <source>
        <dbReference type="ARBA" id="ARBA00005189"/>
    </source>
</evidence>
<accession>A0ABN4JEB5</accession>
<comment type="pathway">
    <text evidence="1">Lipid metabolism.</text>
</comment>
<evidence type="ECO:0000313" key="10">
    <source>
        <dbReference type="EMBL" id="ALS59274.1"/>
    </source>
</evidence>
<dbReference type="CDD" id="cd00751">
    <property type="entry name" value="thiolase"/>
    <property type="match status" value="1"/>
</dbReference>
<evidence type="ECO:0000259" key="8">
    <source>
        <dbReference type="Pfam" id="PF00108"/>
    </source>
</evidence>
<dbReference type="InterPro" id="IPR020616">
    <property type="entry name" value="Thiolase_N"/>
</dbReference>
<dbReference type="Pfam" id="PF02803">
    <property type="entry name" value="Thiolase_C"/>
    <property type="match status" value="1"/>
</dbReference>
<evidence type="ECO:0000313" key="11">
    <source>
        <dbReference type="Proteomes" id="UP000060277"/>
    </source>
</evidence>
<dbReference type="NCBIfam" id="TIGR02430">
    <property type="entry name" value="pcaF"/>
    <property type="match status" value="1"/>
</dbReference>
<dbReference type="RefSeq" id="WP_058376211.1">
    <property type="nucleotide sequence ID" value="NZ_CP013480.3"/>
</dbReference>
<dbReference type="InterPro" id="IPR002155">
    <property type="entry name" value="Thiolase"/>
</dbReference>
<dbReference type="InterPro" id="IPR012793">
    <property type="entry name" value="PcaF"/>
</dbReference>
<dbReference type="InterPro" id="IPR050215">
    <property type="entry name" value="Thiolase-like_sf_Thiolase"/>
</dbReference>
<dbReference type="SUPFAM" id="SSF53901">
    <property type="entry name" value="Thiolase-like"/>
    <property type="match status" value="2"/>
</dbReference>
<protein>
    <submittedName>
        <fullName evidence="10">Beta-ketoadipyl CoA thiolase</fullName>
    </submittedName>
</protein>
<dbReference type="InterPro" id="IPR020617">
    <property type="entry name" value="Thiolase_C"/>
</dbReference>
<evidence type="ECO:0000256" key="7">
    <source>
        <dbReference type="RuleBase" id="RU003557"/>
    </source>
</evidence>
<comment type="pathway">
    <text evidence="2">Aromatic compound metabolism.</text>
</comment>
<dbReference type="EMBL" id="CP013480">
    <property type="protein sequence ID" value="ALS59274.1"/>
    <property type="molecule type" value="Genomic_DNA"/>
</dbReference>
<dbReference type="InterPro" id="IPR016039">
    <property type="entry name" value="Thiolase-like"/>
</dbReference>
<dbReference type="Gene3D" id="3.40.47.10">
    <property type="match status" value="1"/>
</dbReference>
<evidence type="ECO:0000259" key="9">
    <source>
        <dbReference type="Pfam" id="PF02803"/>
    </source>
</evidence>
<dbReference type="InterPro" id="IPR020615">
    <property type="entry name" value="Thiolase_acyl_enz_int_AS"/>
</dbReference>
<organism evidence="10 11">
    <name type="scientific">Pandoraea norimbergensis</name>
    <dbReference type="NCBI Taxonomy" id="93219"/>
    <lineage>
        <taxon>Bacteria</taxon>
        <taxon>Pseudomonadati</taxon>
        <taxon>Pseudomonadota</taxon>
        <taxon>Betaproteobacteria</taxon>
        <taxon>Burkholderiales</taxon>
        <taxon>Burkholderiaceae</taxon>
        <taxon>Pandoraea</taxon>
    </lineage>
</organism>
<proteinExistence type="inferred from homology"/>
<dbReference type="InterPro" id="IPR020610">
    <property type="entry name" value="Thiolase_AS"/>
</dbReference>
<comment type="similarity">
    <text evidence="3 7">Belongs to the thiolase-like superfamily. Thiolase family.</text>
</comment>
<feature type="domain" description="Thiolase N-terminal" evidence="8">
    <location>
        <begin position="5"/>
        <end position="268"/>
    </location>
</feature>
<dbReference type="NCBIfam" id="TIGR01930">
    <property type="entry name" value="AcCoA-C-Actrans"/>
    <property type="match status" value="1"/>
</dbReference>
<evidence type="ECO:0000256" key="5">
    <source>
        <dbReference type="ARBA" id="ARBA00023315"/>
    </source>
</evidence>
<dbReference type="Pfam" id="PF00108">
    <property type="entry name" value="Thiolase_N"/>
    <property type="match status" value="1"/>
</dbReference>
<comment type="catalytic activity">
    <reaction evidence="6">
        <text>succinyl-CoA + acetyl-CoA = 3-oxoadipyl-CoA + CoA</text>
        <dbReference type="Rhea" id="RHEA:19481"/>
        <dbReference type="ChEBI" id="CHEBI:57287"/>
        <dbReference type="ChEBI" id="CHEBI:57288"/>
        <dbReference type="ChEBI" id="CHEBI:57292"/>
        <dbReference type="ChEBI" id="CHEBI:57348"/>
        <dbReference type="EC" id="2.3.1.174"/>
    </reaction>
</comment>
<gene>
    <name evidence="10" type="ORF">AT302_05380</name>
</gene>
<evidence type="ECO:0000256" key="3">
    <source>
        <dbReference type="ARBA" id="ARBA00010982"/>
    </source>
</evidence>
<dbReference type="InterPro" id="IPR020613">
    <property type="entry name" value="Thiolase_CS"/>
</dbReference>
<name>A0ABN4JEB5_9BURK</name>